<sequence length="1340" mass="148398">MDDFDEGLEATPFPEVVQALCTPGRDENSTKTAAVASALVEVIQEKLGADSFEKISPPALFASALNALSATITNDQDVGSSPQLSLLEILQQVIPYVSSSNPNLYLHQFTNTSRALRGVIASIPSSHQVEDQSKISSGWNALLRSCIRTAATALNGILVLENAKSMEKEILKCFQYTILNNFDDSRAKVRRQAHSSTIELLHLSQNMEEGLVQLIPSHLTEYAHHILLEFQNKKKNKKLSEFEKKDRVVRLMHLLSFLEHSLAIMSQKGRLTLGKDLMQLFAFALGVDANDDVQRSTMVANGSLAALLQIFDNSNREFDSADKDSSEEDAFCAQQWATLIQANAKLVQFTSTGNEGTGECRSLYAKAIIAISLRLLSDDISEQQKPVMKALIPKLLPLSFTTVINCVGDEDISESAVQGICAELGRLIRSDGFKKMLQEEASNATYGKCIEACIGSLQKIQQYRYRSNWDACLPCVATLVVSVIQGMIPSTGADEATMTKMQARVKPMVTALVQLYSDVDDKSSKQVIEGAIGNIVEGVGAEIFMGLVDLCDGSKQSNVVKGAISTERAWILNVIKSSLSMDSNPYRPRLAFFQSHVLGLARKCDMASANDHLTAVEASIQRSRVVDLWCLFPSFCLHPLDIEVTFPALAQTLVRAMSDKRYPELLTIICTGLTALAKDVQERSENDMNSNEGVQAELRILSDCSTKILPSLFRLVESLHGLDVSKKASKDEDMDVEDEEETKKNLSQEAQRVMTVTDAIAAYASIAPEEFLKSLFKKVVQRLLAASQSDGDETEKMCTLLGLAQALVKSQCLNDDSVSLLYRSIKPLIKSDEQGSRVQKRAYKVFAEICQHYTSFVTAPERLSEIIDLMIGSTIVLQVSARHMRLKCIKFVAEGFDSNNKAQMDIIPNIVGEVLLSLKDSNAKTRESAYQVLLSLAQVRNDMTTYLQIIVGALGAQTPHMRSAAVMALSRLVFEYARTDFTVQNLLPNLLQTVILLFDENSREVIKSVIGFVRVSVAALNKDQLEPLLPELVGGMMKYNRGKGRFRAKIKIIIKKLVRYYGYEKITPLVPANDTRLLNHMRKLAERTARRRAANIQDGATAVGEFDDLMDSDEDDSDDGRTFMTGVTGFTKMTMTSRKSGKTAMSSKSIAKSVRSMTKSMASMKSSASTGPRIDTRGEKGGEILDMLDPKMSKNVRFNEEQDDDGFSDDDEAMEFDDSGKLVVGGDDRIHFSNNDDDAEEERGGKRQRISKFESAKANREEAHNKRNKKNQQQKKTQQLGAAYKSKKAGGDVKRKDQKFEPYAFVPLDGKKYTKKARGQTVEQMSTVVRGKGGFKRKRR</sequence>
<dbReference type="GO" id="GO:0005634">
    <property type="term" value="C:nucleus"/>
    <property type="evidence" value="ECO:0007669"/>
    <property type="project" value="UniProtKB-SubCell"/>
</dbReference>
<feature type="compositionally biased region" description="Basic and acidic residues" evidence="6">
    <location>
        <begin position="1251"/>
        <end position="1265"/>
    </location>
</feature>
<name>A0AAD3D955_9STRA</name>
<feature type="coiled-coil region" evidence="5">
    <location>
        <begin position="729"/>
        <end position="756"/>
    </location>
</feature>
<dbReference type="GO" id="GO:0005737">
    <property type="term" value="C:cytoplasm"/>
    <property type="evidence" value="ECO:0007669"/>
    <property type="project" value="UniProtKB-SubCell"/>
</dbReference>
<dbReference type="Proteomes" id="UP001054902">
    <property type="component" value="Unassembled WGS sequence"/>
</dbReference>
<accession>A0AAD3D955</accession>
<keyword evidence="11" id="KW-1185">Reference proteome</keyword>
<gene>
    <name evidence="10" type="ORF">CTEN210_16198</name>
</gene>
<evidence type="ECO:0000259" key="8">
    <source>
        <dbReference type="Pfam" id="PF23271"/>
    </source>
</evidence>
<keyword evidence="4" id="KW-0539">Nucleus</keyword>
<evidence type="ECO:0000256" key="5">
    <source>
        <dbReference type="SAM" id="Coils"/>
    </source>
</evidence>
<dbReference type="PANTHER" id="PTHR48287">
    <property type="entry name" value="ARM REPEAT SUPERFAMILY PROTEIN"/>
    <property type="match status" value="1"/>
</dbReference>
<feature type="domain" description="Stalled ribosome sensor GCN1-like HEAT repeats region" evidence="8">
    <location>
        <begin position="906"/>
        <end position="1031"/>
    </location>
</feature>
<feature type="domain" description="RRP12 HEAT" evidence="7">
    <location>
        <begin position="424"/>
        <end position="716"/>
    </location>
</feature>
<evidence type="ECO:0000256" key="6">
    <source>
        <dbReference type="SAM" id="MobiDB-lite"/>
    </source>
</evidence>
<dbReference type="InterPro" id="IPR052087">
    <property type="entry name" value="RRP12"/>
</dbReference>
<evidence type="ECO:0000256" key="3">
    <source>
        <dbReference type="ARBA" id="ARBA00022737"/>
    </source>
</evidence>
<dbReference type="InterPro" id="IPR016024">
    <property type="entry name" value="ARM-type_fold"/>
</dbReference>
<keyword evidence="5" id="KW-0175">Coiled coil</keyword>
<feature type="region of interest" description="Disordered" evidence="6">
    <location>
        <begin position="1162"/>
        <end position="1181"/>
    </location>
</feature>
<evidence type="ECO:0000313" key="10">
    <source>
        <dbReference type="EMBL" id="GFH59722.1"/>
    </source>
</evidence>
<reference evidence="10 11" key="1">
    <citation type="journal article" date="2021" name="Sci. Rep.">
        <title>The genome of the diatom Chaetoceros tenuissimus carries an ancient integrated fragment of an extant virus.</title>
        <authorList>
            <person name="Hongo Y."/>
            <person name="Kimura K."/>
            <person name="Takaki Y."/>
            <person name="Yoshida Y."/>
            <person name="Baba S."/>
            <person name="Kobayashi G."/>
            <person name="Nagasaki K."/>
            <person name="Hano T."/>
            <person name="Tomaru Y."/>
        </authorList>
    </citation>
    <scope>NUCLEOTIDE SEQUENCE [LARGE SCALE GENOMIC DNA]</scope>
    <source>
        <strain evidence="10 11">NIES-3715</strain>
    </source>
</reference>
<keyword evidence="3" id="KW-0677">Repeat</keyword>
<feature type="domain" description="RRP12 N-terminal HEAT" evidence="9">
    <location>
        <begin position="33"/>
        <end position="282"/>
    </location>
</feature>
<dbReference type="SUPFAM" id="SSF48371">
    <property type="entry name" value="ARM repeat"/>
    <property type="match status" value="2"/>
</dbReference>
<dbReference type="PANTHER" id="PTHR48287:SF1">
    <property type="entry name" value="ARM REPEAT SUPERFAMILY PROTEIN"/>
    <property type="match status" value="1"/>
</dbReference>
<evidence type="ECO:0000313" key="11">
    <source>
        <dbReference type="Proteomes" id="UP001054902"/>
    </source>
</evidence>
<evidence type="ECO:0000259" key="7">
    <source>
        <dbReference type="Pfam" id="PF08161"/>
    </source>
</evidence>
<dbReference type="GO" id="GO:0015631">
    <property type="term" value="F:tubulin binding"/>
    <property type="evidence" value="ECO:0007669"/>
    <property type="project" value="InterPro"/>
</dbReference>
<dbReference type="InterPro" id="IPR012978">
    <property type="entry name" value="HEAT_RRP12"/>
</dbReference>
<feature type="region of interest" description="Disordered" evidence="6">
    <location>
        <begin position="1219"/>
        <end position="1297"/>
    </location>
</feature>
<dbReference type="Pfam" id="PF23271">
    <property type="entry name" value="HEAT_GCN1"/>
    <property type="match status" value="1"/>
</dbReference>
<dbReference type="Gene3D" id="1.25.10.10">
    <property type="entry name" value="Leucine-rich Repeat Variant"/>
    <property type="match status" value="1"/>
</dbReference>
<dbReference type="InterPro" id="IPR057546">
    <property type="entry name" value="HEAT_GCN1"/>
</dbReference>
<comment type="subcellular location">
    <subcellularLocation>
        <location evidence="1">Nucleus</location>
    </subcellularLocation>
</comment>
<dbReference type="EMBL" id="BLLK01000069">
    <property type="protein sequence ID" value="GFH59722.1"/>
    <property type="molecule type" value="Genomic_DNA"/>
</dbReference>
<evidence type="ECO:0000256" key="1">
    <source>
        <dbReference type="ARBA" id="ARBA00004123"/>
    </source>
</evidence>
<evidence type="ECO:0000259" key="9">
    <source>
        <dbReference type="Pfam" id="PF25772"/>
    </source>
</evidence>
<protein>
    <recommendedName>
        <fullName evidence="12">Ribosomal RNA-processing protein 12-like conserved domain-containing protein</fullName>
    </recommendedName>
</protein>
<evidence type="ECO:0000256" key="4">
    <source>
        <dbReference type="ARBA" id="ARBA00023242"/>
    </source>
</evidence>
<dbReference type="Pfam" id="PF25772">
    <property type="entry name" value="HEAT_RRP12_N"/>
    <property type="match status" value="1"/>
</dbReference>
<proteinExistence type="inferred from homology"/>
<dbReference type="InterPro" id="IPR057860">
    <property type="entry name" value="HEAT_RRP12_N"/>
</dbReference>
<dbReference type="Pfam" id="PF08161">
    <property type="entry name" value="RRP12_HEAT"/>
    <property type="match status" value="1"/>
</dbReference>
<feature type="region of interest" description="Disordered" evidence="6">
    <location>
        <begin position="1315"/>
        <end position="1340"/>
    </location>
</feature>
<organism evidence="10 11">
    <name type="scientific">Chaetoceros tenuissimus</name>
    <dbReference type="NCBI Taxonomy" id="426638"/>
    <lineage>
        <taxon>Eukaryota</taxon>
        <taxon>Sar</taxon>
        <taxon>Stramenopiles</taxon>
        <taxon>Ochrophyta</taxon>
        <taxon>Bacillariophyta</taxon>
        <taxon>Coscinodiscophyceae</taxon>
        <taxon>Chaetocerotophycidae</taxon>
        <taxon>Chaetocerotales</taxon>
        <taxon>Chaetocerotaceae</taxon>
        <taxon>Chaetoceros</taxon>
    </lineage>
</organism>
<comment type="caution">
    <text evidence="10">The sequence shown here is derived from an EMBL/GenBank/DDBJ whole genome shotgun (WGS) entry which is preliminary data.</text>
</comment>
<evidence type="ECO:0008006" key="12">
    <source>
        <dbReference type="Google" id="ProtNLM"/>
    </source>
</evidence>
<evidence type="ECO:0000256" key="2">
    <source>
        <dbReference type="ARBA" id="ARBA00007690"/>
    </source>
</evidence>
<dbReference type="InterPro" id="IPR011989">
    <property type="entry name" value="ARM-like"/>
</dbReference>
<comment type="similarity">
    <text evidence="2">Belongs to the RRP12 family.</text>
</comment>